<dbReference type="AlphaFoldDB" id="A0A4Z2EJD7"/>
<accession>A0A4Z2EJD7</accession>
<dbReference type="Proteomes" id="UP000314294">
    <property type="component" value="Unassembled WGS sequence"/>
</dbReference>
<keyword evidence="3" id="KW-1185">Reference proteome</keyword>
<evidence type="ECO:0000313" key="2">
    <source>
        <dbReference type="EMBL" id="TNN28741.1"/>
    </source>
</evidence>
<sequence length="108" mass="11394">MEPGEGRNAAFPLRGGVALWWMWSQSSIAPKLDAANFISWAADLNDGAGTGFMEVSTGGINQAGKRDTTLPLLDRAPPPQRPRPLRGSASSGTLGTGALHHSQENNIL</sequence>
<organism evidence="2 3">
    <name type="scientific">Liparis tanakae</name>
    <name type="common">Tanaka's snailfish</name>
    <dbReference type="NCBI Taxonomy" id="230148"/>
    <lineage>
        <taxon>Eukaryota</taxon>
        <taxon>Metazoa</taxon>
        <taxon>Chordata</taxon>
        <taxon>Craniata</taxon>
        <taxon>Vertebrata</taxon>
        <taxon>Euteleostomi</taxon>
        <taxon>Actinopterygii</taxon>
        <taxon>Neopterygii</taxon>
        <taxon>Teleostei</taxon>
        <taxon>Neoteleostei</taxon>
        <taxon>Acanthomorphata</taxon>
        <taxon>Eupercaria</taxon>
        <taxon>Perciformes</taxon>
        <taxon>Cottioidei</taxon>
        <taxon>Cottales</taxon>
        <taxon>Liparidae</taxon>
        <taxon>Liparis</taxon>
    </lineage>
</organism>
<evidence type="ECO:0000256" key="1">
    <source>
        <dbReference type="SAM" id="MobiDB-lite"/>
    </source>
</evidence>
<name>A0A4Z2EJD7_9TELE</name>
<evidence type="ECO:0000313" key="3">
    <source>
        <dbReference type="Proteomes" id="UP000314294"/>
    </source>
</evidence>
<feature type="compositionally biased region" description="Low complexity" evidence="1">
    <location>
        <begin position="85"/>
        <end position="99"/>
    </location>
</feature>
<protein>
    <submittedName>
        <fullName evidence="2">Uncharacterized protein</fullName>
    </submittedName>
</protein>
<feature type="region of interest" description="Disordered" evidence="1">
    <location>
        <begin position="58"/>
        <end position="108"/>
    </location>
</feature>
<dbReference type="EMBL" id="SRLO01006501">
    <property type="protein sequence ID" value="TNN28741.1"/>
    <property type="molecule type" value="Genomic_DNA"/>
</dbReference>
<gene>
    <name evidence="2" type="ORF">EYF80_061111</name>
</gene>
<proteinExistence type="predicted"/>
<comment type="caution">
    <text evidence="2">The sequence shown here is derived from an EMBL/GenBank/DDBJ whole genome shotgun (WGS) entry which is preliminary data.</text>
</comment>
<reference evidence="2 3" key="1">
    <citation type="submission" date="2019-03" db="EMBL/GenBank/DDBJ databases">
        <title>First draft genome of Liparis tanakae, snailfish: a comprehensive survey of snailfish specific genes.</title>
        <authorList>
            <person name="Kim W."/>
            <person name="Song I."/>
            <person name="Jeong J.-H."/>
            <person name="Kim D."/>
            <person name="Kim S."/>
            <person name="Ryu S."/>
            <person name="Song J.Y."/>
            <person name="Lee S.K."/>
        </authorList>
    </citation>
    <scope>NUCLEOTIDE SEQUENCE [LARGE SCALE GENOMIC DNA]</scope>
    <source>
        <tissue evidence="2">Muscle</tissue>
    </source>
</reference>